<feature type="compositionally biased region" description="Low complexity" evidence="2">
    <location>
        <begin position="249"/>
        <end position="263"/>
    </location>
</feature>
<reference evidence="5" key="1">
    <citation type="submission" date="2014-03" db="EMBL/GenBank/DDBJ databases">
        <title>Complete genome of Pseudomonas balearica DSM 6083T, a sewage water isolate from an enrichment with 2-methylnaphthalene.</title>
        <authorList>
            <person name="Salva-Serra F."/>
            <person name="Jaen-Luchoro D."/>
            <person name="Busquets A."/>
            <person name="Pena A."/>
            <person name="Gomila M."/>
            <person name="Bosch R."/>
            <person name="Nogales B."/>
            <person name="Garcia-Valdes E."/>
            <person name="Lalucat J."/>
            <person name="Bennasar A."/>
        </authorList>
    </citation>
    <scope>NUCLEOTIDE SEQUENCE [LARGE SCALE GENOMIC DNA]</scope>
    <source>
        <strain evidence="5">DSM 6083</strain>
    </source>
</reference>
<dbReference type="Proteomes" id="UP000031271">
    <property type="component" value="Chromosome"/>
</dbReference>
<protein>
    <submittedName>
        <fullName evidence="3">Alginate regulatory protein</fullName>
    </submittedName>
</protein>
<dbReference type="NCBIfam" id="NF038178">
    <property type="entry name" value="AlgP_Nterm"/>
    <property type="match status" value="1"/>
</dbReference>
<dbReference type="EMBL" id="CP007511">
    <property type="protein sequence ID" value="AJE13965.1"/>
    <property type="molecule type" value="Genomic_DNA"/>
</dbReference>
<feature type="coiled-coil region" evidence="1">
    <location>
        <begin position="27"/>
        <end position="94"/>
    </location>
</feature>
<organism evidence="3 5">
    <name type="scientific">Stutzerimonas balearica DSM 6083</name>
    <dbReference type="NCBI Taxonomy" id="1123016"/>
    <lineage>
        <taxon>Bacteria</taxon>
        <taxon>Pseudomonadati</taxon>
        <taxon>Pseudomonadota</taxon>
        <taxon>Gammaproteobacteria</taxon>
        <taxon>Pseudomonadales</taxon>
        <taxon>Pseudomonadaceae</taxon>
        <taxon>Stutzerimonas</taxon>
    </lineage>
</organism>
<evidence type="ECO:0000313" key="4">
    <source>
        <dbReference type="EMBL" id="SDM00369.1"/>
    </source>
</evidence>
<dbReference type="Proteomes" id="UP000182276">
    <property type="component" value="Unassembled WGS sequence"/>
</dbReference>
<dbReference type="GeneID" id="77258788"/>
<dbReference type="RefSeq" id="WP_052264509.1">
    <property type="nucleotide sequence ID" value="NZ_CP007511.1"/>
</dbReference>
<name>A0A8D3XYA9_9GAMM</name>
<keyword evidence="6" id="KW-1185">Reference proteome</keyword>
<reference evidence="3 5" key="3">
    <citation type="journal article" name="Genome Announc.">
        <title>Complete Genome Sequence of Pseudomonas balearica DSM 6083T.</title>
        <authorList>
            <person name="Bennasar-Figueras A."/>
            <person name="Salva-Serra F."/>
            <person name="Jaen-Luchoro D."/>
            <person name="Segui C."/>
            <person name="Aliaga F."/>
            <person name="Busquets A."/>
            <person name="Gomila M."/>
            <person name="Moore E.R."/>
            <person name="Lalucat J."/>
        </authorList>
    </citation>
    <scope>NUCLEOTIDE SEQUENCE [LARGE SCALE GENOMIC DNA]</scope>
    <source>
        <strain evidence="5">DSM 6083</strain>
        <strain evidence="3">DSM6083</strain>
    </source>
</reference>
<dbReference type="KEGG" id="pbm:CL52_02475"/>
<accession>A0A8D3XYA9</accession>
<evidence type="ECO:0000313" key="3">
    <source>
        <dbReference type="EMBL" id="AJE13965.1"/>
    </source>
</evidence>
<evidence type="ECO:0000313" key="5">
    <source>
        <dbReference type="Proteomes" id="UP000031271"/>
    </source>
</evidence>
<sequence length="270" mass="27244">MPAKKKALNTPLQLLQELSNSLLVHFDKACRQAVAEAESALAKLEKQRGKAQDKLLKARARLDEAGSAGKPKAQAKARNRIEELESSMALLQERQGEMLTYLAELKRDVATATGLTRGIQEVETAVGRAMQPAAAKADKAASPKATTTAAKRPAASAKAAASKPTSSARAPAKPVAAKRAPGKAAASSAANSKAAPASTAKPKPTPAKPASAKPAGTKAPAGSKVAASKAGGSTKAATAKKPSARKPARPASKAPEAAATEGAQPDASAS</sequence>
<feature type="region of interest" description="Disordered" evidence="2">
    <location>
        <begin position="133"/>
        <end position="270"/>
    </location>
</feature>
<evidence type="ECO:0000256" key="2">
    <source>
        <dbReference type="SAM" id="MobiDB-lite"/>
    </source>
</evidence>
<reference evidence="4 6" key="2">
    <citation type="submission" date="2016-10" db="EMBL/GenBank/DDBJ databases">
        <authorList>
            <person name="Varghese N."/>
            <person name="Submissions S."/>
        </authorList>
    </citation>
    <scope>NUCLEOTIDE SEQUENCE [LARGE SCALE GENOMIC DNA]</scope>
    <source>
        <strain evidence="4 6">DSM 6083</strain>
    </source>
</reference>
<dbReference type="EMBL" id="FNHO01000001">
    <property type="protein sequence ID" value="SDM00369.1"/>
    <property type="molecule type" value="Genomic_DNA"/>
</dbReference>
<dbReference type="InterPro" id="IPR047725">
    <property type="entry name" value="AlgP_N"/>
</dbReference>
<evidence type="ECO:0000256" key="1">
    <source>
        <dbReference type="SAM" id="Coils"/>
    </source>
</evidence>
<keyword evidence="1" id="KW-0175">Coiled coil</keyword>
<dbReference type="AlphaFoldDB" id="A0A8D3XYA9"/>
<evidence type="ECO:0000313" key="6">
    <source>
        <dbReference type="Proteomes" id="UP000182276"/>
    </source>
</evidence>
<gene>
    <name evidence="3" type="ORF">CL52_02475</name>
    <name evidence="4" type="ORF">SAMN05660875_101509</name>
</gene>
<proteinExistence type="predicted"/>
<feature type="compositionally biased region" description="Low complexity" evidence="2">
    <location>
        <begin position="142"/>
        <end position="241"/>
    </location>
</feature>